<evidence type="ECO:0000313" key="2">
    <source>
        <dbReference type="Proteomes" id="UP001054945"/>
    </source>
</evidence>
<proteinExistence type="predicted"/>
<evidence type="ECO:0000313" key="1">
    <source>
        <dbReference type="EMBL" id="GIY18423.1"/>
    </source>
</evidence>
<reference evidence="1 2" key="1">
    <citation type="submission" date="2021-06" db="EMBL/GenBank/DDBJ databases">
        <title>Caerostris extrusa draft genome.</title>
        <authorList>
            <person name="Kono N."/>
            <person name="Arakawa K."/>
        </authorList>
    </citation>
    <scope>NUCLEOTIDE SEQUENCE [LARGE SCALE GENOMIC DNA]</scope>
</reference>
<gene>
    <name evidence="1" type="ORF">CEXT_388071</name>
</gene>
<sequence>MTSSRAQFIWWGGDPAVVHHWNVTRKSGLEEKSSVIRETSTFSLRSARSGGKADGNSARLATRESGISIPLVINYVD</sequence>
<dbReference type="Proteomes" id="UP001054945">
    <property type="component" value="Unassembled WGS sequence"/>
</dbReference>
<name>A0AAV4RED8_CAEEX</name>
<protein>
    <submittedName>
        <fullName evidence="1">Uncharacterized protein</fullName>
    </submittedName>
</protein>
<organism evidence="1 2">
    <name type="scientific">Caerostris extrusa</name>
    <name type="common">Bark spider</name>
    <name type="synonym">Caerostris bankana</name>
    <dbReference type="NCBI Taxonomy" id="172846"/>
    <lineage>
        <taxon>Eukaryota</taxon>
        <taxon>Metazoa</taxon>
        <taxon>Ecdysozoa</taxon>
        <taxon>Arthropoda</taxon>
        <taxon>Chelicerata</taxon>
        <taxon>Arachnida</taxon>
        <taxon>Araneae</taxon>
        <taxon>Araneomorphae</taxon>
        <taxon>Entelegynae</taxon>
        <taxon>Araneoidea</taxon>
        <taxon>Araneidae</taxon>
        <taxon>Caerostris</taxon>
    </lineage>
</organism>
<keyword evidence="2" id="KW-1185">Reference proteome</keyword>
<dbReference type="EMBL" id="BPLR01007624">
    <property type="protein sequence ID" value="GIY18423.1"/>
    <property type="molecule type" value="Genomic_DNA"/>
</dbReference>
<dbReference type="AlphaFoldDB" id="A0AAV4RED8"/>
<accession>A0AAV4RED8</accession>
<comment type="caution">
    <text evidence="1">The sequence shown here is derived from an EMBL/GenBank/DDBJ whole genome shotgun (WGS) entry which is preliminary data.</text>
</comment>